<evidence type="ECO:0000313" key="4">
    <source>
        <dbReference type="EMBL" id="KAA6467037.1"/>
    </source>
</evidence>
<dbReference type="PANTHER" id="PTHR30576">
    <property type="entry name" value="COLANIC BIOSYNTHESIS UDP-GLUCOSE LIPID CARRIER TRANSFERASE"/>
    <property type="match status" value="1"/>
</dbReference>
<feature type="domain" description="Bacterial sugar transferase" evidence="3">
    <location>
        <begin position="14"/>
        <end position="188"/>
    </location>
</feature>
<keyword evidence="4" id="KW-0808">Transferase</keyword>
<dbReference type="AlphaFoldDB" id="A0A9W7Q5E2"/>
<keyword evidence="2" id="KW-1133">Transmembrane helix</keyword>
<organism evidence="4 5">
    <name type="scientific">Bacillus cereus</name>
    <dbReference type="NCBI Taxonomy" id="1396"/>
    <lineage>
        <taxon>Bacteria</taxon>
        <taxon>Bacillati</taxon>
        <taxon>Bacillota</taxon>
        <taxon>Bacilli</taxon>
        <taxon>Bacillales</taxon>
        <taxon>Bacillaceae</taxon>
        <taxon>Bacillus</taxon>
        <taxon>Bacillus cereus group</taxon>
    </lineage>
</organism>
<evidence type="ECO:0000259" key="3">
    <source>
        <dbReference type="Pfam" id="PF02397"/>
    </source>
</evidence>
<protein>
    <submittedName>
        <fullName evidence="4">Sugar transferase</fullName>
    </submittedName>
</protein>
<keyword evidence="2" id="KW-0812">Transmembrane</keyword>
<dbReference type="GO" id="GO:0016780">
    <property type="term" value="F:phosphotransferase activity, for other substituted phosphate groups"/>
    <property type="evidence" value="ECO:0007669"/>
    <property type="project" value="TreeGrafter"/>
</dbReference>
<dbReference type="PANTHER" id="PTHR30576:SF8">
    <property type="entry name" value="UNDECAPRENYL-PHOSPHATE GALACTOSE PHOSPHOTRANSFERASE"/>
    <property type="match status" value="1"/>
</dbReference>
<accession>A0A9W7Q5E2</accession>
<evidence type="ECO:0000256" key="2">
    <source>
        <dbReference type="SAM" id="Phobius"/>
    </source>
</evidence>
<dbReference type="RefSeq" id="WP_097826134.1">
    <property type="nucleotide sequence ID" value="NZ_QSMZ01000010.1"/>
</dbReference>
<comment type="caution">
    <text evidence="4">The sequence shown here is derived from an EMBL/GenBank/DDBJ whole genome shotgun (WGS) entry which is preliminary data.</text>
</comment>
<dbReference type="EMBL" id="QSMZ01000010">
    <property type="protein sequence ID" value="KAA6467037.1"/>
    <property type="molecule type" value="Genomic_DNA"/>
</dbReference>
<evidence type="ECO:0000256" key="1">
    <source>
        <dbReference type="ARBA" id="ARBA00006464"/>
    </source>
</evidence>
<gene>
    <name evidence="4" type="ORF">DX932_14770</name>
</gene>
<evidence type="ECO:0000313" key="5">
    <source>
        <dbReference type="Proteomes" id="UP000323321"/>
    </source>
</evidence>
<comment type="similarity">
    <text evidence="1">Belongs to the bacterial sugar transferase family.</text>
</comment>
<proteinExistence type="inferred from homology"/>
<dbReference type="Proteomes" id="UP000323321">
    <property type="component" value="Unassembled WGS sequence"/>
</dbReference>
<name>A0A9W7Q5E2_BACCE</name>
<dbReference type="InterPro" id="IPR003362">
    <property type="entry name" value="Bact_transf"/>
</dbReference>
<dbReference type="Pfam" id="PF02397">
    <property type="entry name" value="Bac_transf"/>
    <property type="match status" value="1"/>
</dbReference>
<keyword evidence="2" id="KW-0472">Membrane</keyword>
<feature type="transmembrane region" description="Helical" evidence="2">
    <location>
        <begin position="20"/>
        <end position="40"/>
    </location>
</feature>
<sequence>MRSSKVGIYGRFIKRPMDFILSLTAIIMLSPVFLIVAFLVKTRLGSPVLFKQERPGLHGTIFKMYKFRTMTDEKNENGELLPDSIRLTKFGKFLRSTSLDELPGLFNIFKGDMSIIGPRPLLVQYLPLYNEHQKRRHEVRPGLSGLAQVNGRNAISWEEKFNYDVEYVENMNFIMDWKIILLTIKKVFIREGINSQTAATMEPFKGNSKGSIEL</sequence>
<reference evidence="4 5" key="1">
    <citation type="submission" date="2018-08" db="EMBL/GenBank/DDBJ databases">
        <title>Bacillus phenotypic plasticity.</title>
        <authorList>
            <person name="Hurtado E."/>
        </authorList>
    </citation>
    <scope>NUCLEOTIDE SEQUENCE [LARGE SCALE GENOMIC DNA]</scope>
    <source>
        <strain evidence="4 5">111b</strain>
    </source>
</reference>